<keyword evidence="10" id="KW-1185">Reference proteome</keyword>
<comment type="caution">
    <text evidence="9">The sequence shown here is derived from an EMBL/GenBank/DDBJ whole genome shotgun (WGS) entry which is preliminary data.</text>
</comment>
<evidence type="ECO:0000256" key="2">
    <source>
        <dbReference type="ARBA" id="ARBA00023015"/>
    </source>
</evidence>
<dbReference type="GO" id="GO:0046983">
    <property type="term" value="F:protein dimerization activity"/>
    <property type="evidence" value="ECO:0007669"/>
    <property type="project" value="InterPro"/>
</dbReference>
<evidence type="ECO:0000259" key="7">
    <source>
        <dbReference type="PROSITE" id="PS50066"/>
    </source>
</evidence>
<keyword evidence="3" id="KW-0238">DNA-binding</keyword>
<feature type="domain" description="MADS-box" evidence="7">
    <location>
        <begin position="76"/>
        <end position="136"/>
    </location>
</feature>
<evidence type="ECO:0000256" key="6">
    <source>
        <dbReference type="SAM" id="Coils"/>
    </source>
</evidence>
<keyword evidence="6" id="KW-0175">Coiled coil</keyword>
<dbReference type="InterPro" id="IPR036879">
    <property type="entry name" value="TF_MADSbox_sf"/>
</dbReference>
<gene>
    <name evidence="9" type="ORF">ZIOFF_071954</name>
</gene>
<dbReference type="GO" id="GO:0045944">
    <property type="term" value="P:positive regulation of transcription by RNA polymerase II"/>
    <property type="evidence" value="ECO:0007669"/>
    <property type="project" value="InterPro"/>
</dbReference>
<keyword evidence="5" id="KW-0539">Nucleus</keyword>
<dbReference type="PRINTS" id="PR00404">
    <property type="entry name" value="MADSDOMAIN"/>
</dbReference>
<dbReference type="SMART" id="SM00432">
    <property type="entry name" value="MADS"/>
    <property type="match status" value="1"/>
</dbReference>
<evidence type="ECO:0000256" key="1">
    <source>
        <dbReference type="ARBA" id="ARBA00004123"/>
    </source>
</evidence>
<dbReference type="PROSITE" id="PS51297">
    <property type="entry name" value="K_BOX"/>
    <property type="match status" value="1"/>
</dbReference>
<dbReference type="GO" id="GO:0003700">
    <property type="term" value="F:DNA-binding transcription factor activity"/>
    <property type="evidence" value="ECO:0007669"/>
    <property type="project" value="InterPro"/>
</dbReference>
<sequence length="284" mass="31747">MANSRTRKKPPSAASTRSLRELYSGQWVSVVADVLLPIRRPDDALSHPSLLILDSPFLFRIISLATSPISPDGATIVSGTVVLKRIENKINRQVTFSKRRGGLLKKAHELSVLCDVEVAAIVFSSSGRLFEFCSTPSSMLKMIARYRSLKNDESKATTSANETQNNYQEYLKLKARVDYLEHSRNNLLGEDLQPLSINELEQLENQVEMSVKQIRSTKMQVMIDQQCDLNSKEQILQDANRNLRKKAQEALITVEAEPSQPAINDRSLQIGGPPVSNAFIPGWI</sequence>
<dbReference type="CDD" id="cd00265">
    <property type="entry name" value="MADS_MEF2_like"/>
    <property type="match status" value="1"/>
</dbReference>
<dbReference type="Gene3D" id="3.40.1810.10">
    <property type="entry name" value="Transcription factor, MADS-box"/>
    <property type="match status" value="1"/>
</dbReference>
<evidence type="ECO:0000256" key="3">
    <source>
        <dbReference type="ARBA" id="ARBA00023125"/>
    </source>
</evidence>
<name>A0A8J5C9B6_ZINOF</name>
<dbReference type="PANTHER" id="PTHR48019">
    <property type="entry name" value="SERUM RESPONSE FACTOR HOMOLOG"/>
    <property type="match status" value="1"/>
</dbReference>
<evidence type="ECO:0000313" key="9">
    <source>
        <dbReference type="EMBL" id="KAG6470874.1"/>
    </source>
</evidence>
<dbReference type="GO" id="GO:0005634">
    <property type="term" value="C:nucleus"/>
    <property type="evidence" value="ECO:0007669"/>
    <property type="project" value="UniProtKB-SubCell"/>
</dbReference>
<dbReference type="AlphaFoldDB" id="A0A8J5C9B6"/>
<dbReference type="FunFam" id="3.40.1810.10:FF:000003">
    <property type="entry name" value="MADS-box transcription factor MADS-MC"/>
    <property type="match status" value="1"/>
</dbReference>
<keyword evidence="2" id="KW-0805">Transcription regulation</keyword>
<dbReference type="EMBL" id="JACMSC010000021">
    <property type="protein sequence ID" value="KAG6470874.1"/>
    <property type="molecule type" value="Genomic_DNA"/>
</dbReference>
<accession>A0A8J5C9B6</accession>
<dbReference type="InterPro" id="IPR033896">
    <property type="entry name" value="MEF2-like_N"/>
</dbReference>
<reference evidence="9 10" key="1">
    <citation type="submission" date="2020-08" db="EMBL/GenBank/DDBJ databases">
        <title>Plant Genome Project.</title>
        <authorList>
            <person name="Zhang R.-G."/>
        </authorList>
    </citation>
    <scope>NUCLEOTIDE SEQUENCE [LARGE SCALE GENOMIC DNA]</scope>
    <source>
        <tissue evidence="9">Rhizome</tissue>
    </source>
</reference>
<protein>
    <submittedName>
        <fullName evidence="9">Uncharacterized protein</fullName>
    </submittedName>
</protein>
<dbReference type="InterPro" id="IPR002100">
    <property type="entry name" value="TF_MADSbox"/>
</dbReference>
<dbReference type="Pfam" id="PF00319">
    <property type="entry name" value="SRF-TF"/>
    <property type="match status" value="1"/>
</dbReference>
<dbReference type="GO" id="GO:0000977">
    <property type="term" value="F:RNA polymerase II transcription regulatory region sequence-specific DNA binding"/>
    <property type="evidence" value="ECO:0007669"/>
    <property type="project" value="InterPro"/>
</dbReference>
<feature type="domain" description="K-box" evidence="8">
    <location>
        <begin position="163"/>
        <end position="253"/>
    </location>
</feature>
<keyword evidence="4" id="KW-0804">Transcription</keyword>
<dbReference type="SUPFAM" id="SSF55455">
    <property type="entry name" value="SRF-like"/>
    <property type="match status" value="1"/>
</dbReference>
<evidence type="ECO:0000259" key="8">
    <source>
        <dbReference type="PROSITE" id="PS51297"/>
    </source>
</evidence>
<evidence type="ECO:0000256" key="4">
    <source>
        <dbReference type="ARBA" id="ARBA00023163"/>
    </source>
</evidence>
<dbReference type="PROSITE" id="PS50066">
    <property type="entry name" value="MADS_BOX_2"/>
    <property type="match status" value="1"/>
</dbReference>
<proteinExistence type="predicted"/>
<evidence type="ECO:0000313" key="10">
    <source>
        <dbReference type="Proteomes" id="UP000734854"/>
    </source>
</evidence>
<dbReference type="Pfam" id="PF01486">
    <property type="entry name" value="K-box"/>
    <property type="match status" value="1"/>
</dbReference>
<evidence type="ECO:0000256" key="5">
    <source>
        <dbReference type="ARBA" id="ARBA00023242"/>
    </source>
</evidence>
<feature type="coiled-coil region" evidence="6">
    <location>
        <begin position="200"/>
        <end position="249"/>
    </location>
</feature>
<organism evidence="9 10">
    <name type="scientific">Zingiber officinale</name>
    <name type="common">Ginger</name>
    <name type="synonym">Amomum zingiber</name>
    <dbReference type="NCBI Taxonomy" id="94328"/>
    <lineage>
        <taxon>Eukaryota</taxon>
        <taxon>Viridiplantae</taxon>
        <taxon>Streptophyta</taxon>
        <taxon>Embryophyta</taxon>
        <taxon>Tracheophyta</taxon>
        <taxon>Spermatophyta</taxon>
        <taxon>Magnoliopsida</taxon>
        <taxon>Liliopsida</taxon>
        <taxon>Zingiberales</taxon>
        <taxon>Zingiberaceae</taxon>
        <taxon>Zingiber</taxon>
    </lineage>
</organism>
<dbReference type="Proteomes" id="UP000734854">
    <property type="component" value="Unassembled WGS sequence"/>
</dbReference>
<dbReference type="InterPro" id="IPR050142">
    <property type="entry name" value="MADS-box/MEF2_TF"/>
</dbReference>
<comment type="subcellular location">
    <subcellularLocation>
        <location evidence="1">Nucleus</location>
    </subcellularLocation>
</comment>
<dbReference type="InterPro" id="IPR002487">
    <property type="entry name" value="TF_Kbox"/>
</dbReference>